<dbReference type="AlphaFoldDB" id="A0A085LJD9"/>
<organism evidence="1 3">
    <name type="scientific">Trichuris suis</name>
    <name type="common">pig whipworm</name>
    <dbReference type="NCBI Taxonomy" id="68888"/>
    <lineage>
        <taxon>Eukaryota</taxon>
        <taxon>Metazoa</taxon>
        <taxon>Ecdysozoa</taxon>
        <taxon>Nematoda</taxon>
        <taxon>Enoplea</taxon>
        <taxon>Dorylaimia</taxon>
        <taxon>Trichinellida</taxon>
        <taxon>Trichuridae</taxon>
        <taxon>Trichuris</taxon>
    </lineage>
</organism>
<protein>
    <submittedName>
        <fullName evidence="1">Uncharacterized protein</fullName>
    </submittedName>
</protein>
<evidence type="ECO:0000313" key="1">
    <source>
        <dbReference type="EMBL" id="KFD45085.1"/>
    </source>
</evidence>
<keyword evidence="3" id="KW-1185">Reference proteome</keyword>
<reference evidence="1 3" key="1">
    <citation type="journal article" date="2014" name="Nat. Genet.">
        <title>Genome and transcriptome of the porcine whipworm Trichuris suis.</title>
        <authorList>
            <person name="Jex A.R."/>
            <person name="Nejsum P."/>
            <person name="Schwarz E.M."/>
            <person name="Hu L."/>
            <person name="Young N.D."/>
            <person name="Hall R.S."/>
            <person name="Korhonen P.K."/>
            <person name="Liao S."/>
            <person name="Thamsborg S."/>
            <person name="Xia J."/>
            <person name="Xu P."/>
            <person name="Wang S."/>
            <person name="Scheerlinck J.P."/>
            <person name="Hofmann A."/>
            <person name="Sternberg P.W."/>
            <person name="Wang J."/>
            <person name="Gasser R.B."/>
        </authorList>
    </citation>
    <scope>NUCLEOTIDE SEQUENCE [LARGE SCALE GENOMIC DNA]</scope>
    <source>
        <strain evidence="1">DCEP-RM93M</strain>
    </source>
</reference>
<proteinExistence type="predicted"/>
<evidence type="ECO:0000313" key="3">
    <source>
        <dbReference type="Proteomes" id="UP000030764"/>
    </source>
</evidence>
<dbReference type="EMBL" id="KL363799">
    <property type="protein sequence ID" value="KFD45085.1"/>
    <property type="molecule type" value="Genomic_DNA"/>
</dbReference>
<accession>A0A085LJD9</accession>
<sequence>MILTMAFILLPVDASWKTELPGLTLLPSQRHGEGLCLYVGVENEAQATIEYFAQVLYASTYKSKKIKPPITDGGTKN</sequence>
<dbReference type="Proteomes" id="UP000030764">
    <property type="component" value="Unassembled WGS sequence"/>
</dbReference>
<name>A0A085LJD9_9BILA</name>
<dbReference type="EMBL" id="KL363197">
    <property type="protein sequence ID" value="KFD55774.1"/>
    <property type="molecule type" value="Genomic_DNA"/>
</dbReference>
<evidence type="ECO:0000313" key="2">
    <source>
        <dbReference type="EMBL" id="KFD55774.1"/>
    </source>
</evidence>
<gene>
    <name evidence="2" type="ORF">M513_03213</name>
    <name evidence="1" type="ORF">M513_14034</name>
</gene>